<sequence>MEGDILMLPGDMTCRSLDIFIMIHTSCSLENLAHKTVM</sequence>
<organism evidence="1">
    <name type="scientific">viral metagenome</name>
    <dbReference type="NCBI Taxonomy" id="1070528"/>
    <lineage>
        <taxon>unclassified sequences</taxon>
        <taxon>metagenomes</taxon>
        <taxon>organismal metagenomes</taxon>
    </lineage>
</organism>
<accession>A0A6C0BLP0</accession>
<protein>
    <submittedName>
        <fullName evidence="1">Uncharacterized protein</fullName>
    </submittedName>
</protein>
<evidence type="ECO:0000313" key="1">
    <source>
        <dbReference type="EMBL" id="QHS92932.1"/>
    </source>
</evidence>
<dbReference type="AlphaFoldDB" id="A0A6C0BLP0"/>
<dbReference type="EMBL" id="MN739193">
    <property type="protein sequence ID" value="QHS92932.1"/>
    <property type="molecule type" value="Genomic_DNA"/>
</dbReference>
<proteinExistence type="predicted"/>
<name>A0A6C0BLP0_9ZZZZ</name>
<reference evidence="1" key="1">
    <citation type="journal article" date="2020" name="Nature">
        <title>Giant virus diversity and host interactions through global metagenomics.</title>
        <authorList>
            <person name="Schulz F."/>
            <person name="Roux S."/>
            <person name="Paez-Espino D."/>
            <person name="Jungbluth S."/>
            <person name="Walsh D.A."/>
            <person name="Denef V.J."/>
            <person name="McMahon K.D."/>
            <person name="Konstantinidis K.T."/>
            <person name="Eloe-Fadrosh E.A."/>
            <person name="Kyrpides N.C."/>
            <person name="Woyke T."/>
        </authorList>
    </citation>
    <scope>NUCLEOTIDE SEQUENCE</scope>
    <source>
        <strain evidence="1">GVMAG-M-3300017651-5</strain>
    </source>
</reference>